<dbReference type="AlphaFoldDB" id="A0A0C3PRE1"/>
<accession>A0A0C3PRE1</accession>
<name>A0A0C3PRE1_PISTI</name>
<dbReference type="Proteomes" id="UP000054217">
    <property type="component" value="Unassembled WGS sequence"/>
</dbReference>
<dbReference type="EMBL" id="KN831949">
    <property type="protein sequence ID" value="KIO11636.1"/>
    <property type="molecule type" value="Genomic_DNA"/>
</dbReference>
<sequence>MVVPWNFLPWIRSLYGACDQAHGTYAAPAGPVFKGKAHGDQRMFAGSGNRRGSYLFRKRYNPTRGARWRSRRSGRIHLTPSAIGDIQSVLVHRNMWCATHSFGDEGSRSTRCGASSTSRYRGPMSVRELAECSGKTDIKYDDNGGHDVIWKFSAF</sequence>
<protein>
    <submittedName>
        <fullName evidence="1">Uncharacterized protein</fullName>
    </submittedName>
</protein>
<reference evidence="1 2" key="1">
    <citation type="submission" date="2014-04" db="EMBL/GenBank/DDBJ databases">
        <authorList>
            <consortium name="DOE Joint Genome Institute"/>
            <person name="Kuo A."/>
            <person name="Kohler A."/>
            <person name="Costa M.D."/>
            <person name="Nagy L.G."/>
            <person name="Floudas D."/>
            <person name="Copeland A."/>
            <person name="Barry K.W."/>
            <person name="Cichocki N."/>
            <person name="Veneault-Fourrey C."/>
            <person name="LaButti K."/>
            <person name="Lindquist E.A."/>
            <person name="Lipzen A."/>
            <person name="Lundell T."/>
            <person name="Morin E."/>
            <person name="Murat C."/>
            <person name="Sun H."/>
            <person name="Tunlid A."/>
            <person name="Henrissat B."/>
            <person name="Grigoriev I.V."/>
            <person name="Hibbett D.S."/>
            <person name="Martin F."/>
            <person name="Nordberg H.P."/>
            <person name="Cantor M.N."/>
            <person name="Hua S.X."/>
        </authorList>
    </citation>
    <scope>NUCLEOTIDE SEQUENCE [LARGE SCALE GENOMIC DNA]</scope>
    <source>
        <strain evidence="1 2">Marx 270</strain>
    </source>
</reference>
<evidence type="ECO:0000313" key="2">
    <source>
        <dbReference type="Proteomes" id="UP000054217"/>
    </source>
</evidence>
<gene>
    <name evidence="1" type="ORF">M404DRAFT_792524</name>
</gene>
<reference evidence="2" key="2">
    <citation type="submission" date="2015-01" db="EMBL/GenBank/DDBJ databases">
        <title>Evolutionary Origins and Diversification of the Mycorrhizal Mutualists.</title>
        <authorList>
            <consortium name="DOE Joint Genome Institute"/>
            <consortium name="Mycorrhizal Genomics Consortium"/>
            <person name="Kohler A."/>
            <person name="Kuo A."/>
            <person name="Nagy L.G."/>
            <person name="Floudas D."/>
            <person name="Copeland A."/>
            <person name="Barry K.W."/>
            <person name="Cichocki N."/>
            <person name="Veneault-Fourrey C."/>
            <person name="LaButti K."/>
            <person name="Lindquist E.A."/>
            <person name="Lipzen A."/>
            <person name="Lundell T."/>
            <person name="Morin E."/>
            <person name="Murat C."/>
            <person name="Riley R."/>
            <person name="Ohm R."/>
            <person name="Sun H."/>
            <person name="Tunlid A."/>
            <person name="Henrissat B."/>
            <person name="Grigoriev I.V."/>
            <person name="Hibbett D.S."/>
            <person name="Martin F."/>
        </authorList>
    </citation>
    <scope>NUCLEOTIDE SEQUENCE [LARGE SCALE GENOMIC DNA]</scope>
    <source>
        <strain evidence="2">Marx 270</strain>
    </source>
</reference>
<keyword evidence="2" id="KW-1185">Reference proteome</keyword>
<dbReference type="HOGENOM" id="CLU_1696234_0_0_1"/>
<dbReference type="InParanoid" id="A0A0C3PRE1"/>
<organism evidence="1 2">
    <name type="scientific">Pisolithus tinctorius Marx 270</name>
    <dbReference type="NCBI Taxonomy" id="870435"/>
    <lineage>
        <taxon>Eukaryota</taxon>
        <taxon>Fungi</taxon>
        <taxon>Dikarya</taxon>
        <taxon>Basidiomycota</taxon>
        <taxon>Agaricomycotina</taxon>
        <taxon>Agaricomycetes</taxon>
        <taxon>Agaricomycetidae</taxon>
        <taxon>Boletales</taxon>
        <taxon>Sclerodermatineae</taxon>
        <taxon>Pisolithaceae</taxon>
        <taxon>Pisolithus</taxon>
    </lineage>
</organism>
<evidence type="ECO:0000313" key="1">
    <source>
        <dbReference type="EMBL" id="KIO11636.1"/>
    </source>
</evidence>
<proteinExistence type="predicted"/>